<gene>
    <name evidence="1" type="ORF">SAMN06297397_2494</name>
</gene>
<reference evidence="1" key="1">
    <citation type="submission" date="2017-04" db="EMBL/GenBank/DDBJ databases">
        <authorList>
            <person name="Varghese N."/>
            <person name="Submissions S."/>
        </authorList>
    </citation>
    <scope>NUCLEOTIDE SEQUENCE</scope>
    <source>
        <strain evidence="1">WTE2008</strain>
    </source>
</reference>
<dbReference type="Proteomes" id="UP000192328">
    <property type="component" value="Unassembled WGS sequence"/>
</dbReference>
<comment type="caution">
    <text evidence="1">The sequence shown here is derived from an EMBL/GenBank/DDBJ whole genome shotgun (WGS) entry which is preliminary data.</text>
</comment>
<dbReference type="EMBL" id="FWXZ01000006">
    <property type="protein sequence ID" value="SMC78908.1"/>
    <property type="molecule type" value="Genomic_DNA"/>
</dbReference>
<sequence>MKHHEHRCAFFLFAACLLLAGLLLLTVSASAGYMELDVATEGKGATLYTSASGSGKAGILYNGFRTTNLELEDVNGRYECYLTSDYSVWVNVDKAMSLWPEYDEAGYDEWEKTRPCGVFLGEITKDNTAVYTTPKNKHERVRHVKGTLVIVCGEFGNDYYVDGPAEGFISKDAVSKVKDLTPKQGRTGENIVDDAWKATLYASEAEPVYPAASASGYSEKVVYSNYKAKKEVTVLKELGDWVQLEDGEFVEKRFLDPDAPHSYPTAWVKCDGKLDRLNIRREPDTESSSVVKLCSGVPVHVISQTKDWAVVFITGPNGGVMEQGCVMKKYLSFDGKNIKYDGRTKVRLKQDDGLIPAGTELTVIGVYASYSSNSENEDRFLCEKEDGQYINIRDGGELEPVEKETGINATVRSAVRMRTAPNPDAEVLHQVKAKAKVEVLLRGEIWSIVKYKDEIGYMMSRYLSFP</sequence>
<evidence type="ECO:0000313" key="2">
    <source>
        <dbReference type="Proteomes" id="UP000192328"/>
    </source>
</evidence>
<proteinExistence type="predicted"/>
<keyword evidence="2" id="KW-1185">Reference proteome</keyword>
<protein>
    <submittedName>
        <fullName evidence="1">SH3 domain-containing protein</fullName>
    </submittedName>
</protein>
<evidence type="ECO:0000313" key="1">
    <source>
        <dbReference type="EMBL" id="SMC78908.1"/>
    </source>
</evidence>
<name>A0AC61PNS0_9FIRM</name>
<accession>A0AC61PNS0</accession>
<organism evidence="1 2">
    <name type="scientific">Aristaeella lactis</name>
    <dbReference type="NCBI Taxonomy" id="3046383"/>
    <lineage>
        <taxon>Bacteria</taxon>
        <taxon>Bacillati</taxon>
        <taxon>Bacillota</taxon>
        <taxon>Clostridia</taxon>
        <taxon>Eubacteriales</taxon>
        <taxon>Aristaeellaceae</taxon>
        <taxon>Aristaeella</taxon>
    </lineage>
</organism>